<protein>
    <submittedName>
        <fullName evidence="1">Uncharacterized protein</fullName>
    </submittedName>
</protein>
<accession>X1ASJ6</accession>
<dbReference type="EMBL" id="BART01003124">
    <property type="protein sequence ID" value="GAG72277.1"/>
    <property type="molecule type" value="Genomic_DNA"/>
</dbReference>
<reference evidence="1" key="1">
    <citation type="journal article" date="2014" name="Front. Microbiol.">
        <title>High frequency of phylogenetically diverse reductive dehalogenase-homologous genes in deep subseafloor sedimentary metagenomes.</title>
        <authorList>
            <person name="Kawai M."/>
            <person name="Futagami T."/>
            <person name="Toyoda A."/>
            <person name="Takaki Y."/>
            <person name="Nishi S."/>
            <person name="Hori S."/>
            <person name="Arai W."/>
            <person name="Tsubouchi T."/>
            <person name="Morono Y."/>
            <person name="Uchiyama I."/>
            <person name="Ito T."/>
            <person name="Fujiyama A."/>
            <person name="Inagaki F."/>
            <person name="Takami H."/>
        </authorList>
    </citation>
    <scope>NUCLEOTIDE SEQUENCE</scope>
    <source>
        <strain evidence="1">Expedition CK06-06</strain>
    </source>
</reference>
<comment type="caution">
    <text evidence="1">The sequence shown here is derived from an EMBL/GenBank/DDBJ whole genome shotgun (WGS) entry which is preliminary data.</text>
</comment>
<organism evidence="1">
    <name type="scientific">marine sediment metagenome</name>
    <dbReference type="NCBI Taxonomy" id="412755"/>
    <lineage>
        <taxon>unclassified sequences</taxon>
        <taxon>metagenomes</taxon>
        <taxon>ecological metagenomes</taxon>
    </lineage>
</organism>
<dbReference type="AlphaFoldDB" id="X1ASJ6"/>
<name>X1ASJ6_9ZZZZ</name>
<feature type="non-terminal residue" evidence="1">
    <location>
        <position position="34"/>
    </location>
</feature>
<gene>
    <name evidence="1" type="ORF">S01H4_08883</name>
</gene>
<evidence type="ECO:0000313" key="1">
    <source>
        <dbReference type="EMBL" id="GAG72277.1"/>
    </source>
</evidence>
<sequence>MTIYTPHRTPGGYDSVETLKIIDKVFDIYMPDMK</sequence>
<proteinExistence type="predicted"/>